<dbReference type="Gene3D" id="2.60.40.10">
    <property type="entry name" value="Immunoglobulins"/>
    <property type="match status" value="1"/>
</dbReference>
<evidence type="ECO:0000313" key="4">
    <source>
        <dbReference type="Proteomes" id="UP001150062"/>
    </source>
</evidence>
<comment type="caution">
    <text evidence="3">The sequence shown here is derived from an EMBL/GenBank/DDBJ whole genome shotgun (WGS) entry which is preliminary data.</text>
</comment>
<name>A0ABQ8YQB6_9EUKA</name>
<protein>
    <recommendedName>
        <fullName evidence="2">Dystroglycan-type cadherin-like domain-containing protein</fullName>
    </recommendedName>
</protein>
<evidence type="ECO:0000256" key="1">
    <source>
        <dbReference type="SAM" id="SignalP"/>
    </source>
</evidence>
<reference evidence="3" key="1">
    <citation type="submission" date="2022-08" db="EMBL/GenBank/DDBJ databases">
        <title>Novel sulfate-reducing endosymbionts in the free-living metamonad Anaeramoeba.</title>
        <authorList>
            <person name="Jerlstrom-Hultqvist J."/>
            <person name="Cepicka I."/>
            <person name="Gallot-Lavallee L."/>
            <person name="Salas-Leiva D."/>
            <person name="Curtis B.A."/>
            <person name="Zahonova K."/>
            <person name="Pipaliya S."/>
            <person name="Dacks J."/>
            <person name="Roger A.J."/>
        </authorList>
    </citation>
    <scope>NUCLEOTIDE SEQUENCE</scope>
    <source>
        <strain evidence="3">Schooner1</strain>
    </source>
</reference>
<gene>
    <name evidence="3" type="ORF">M0813_02033</name>
</gene>
<sequence length="560" mass="62750">MKILIFLSLFLSFYLISCSDHCVLKSKELPLGVVDPQTYDYVEYLEDGIRVISYRDSSDYEYYVQTLDSDGLRGEPVCYSCSLKKNIEGSSITHTGGSTFFISFLVHNYDNDGNTGVAGQLLTAKADGGIDLIGDVVALSNQWENCSKSWNKASWCETTKYLTVSFTSNDLGSVGVQMVNLGRYYTTPTLEGGTFTIKNEDGYYDYTKYAGISCDGVNGKLFVSTENRVSGKQSTNILGQLFDISDYDGEFPQIGEDFVIFNGSSSTKDSEPSSLYVEDQIYVTVFHSDFDEALDIYVQAVDCSNDFRTPSLFGDLFKVNLNEKADTYHYDSVAHLGGSTFAIAFSDDWDDGKSDMGLQTTYYKSYYRIYQVNEAKDNLEVLTEPTKINSESVDRDFPNVCLIGSNRIDYFDYSEESGSIKIHEYQVYWRIENPTVNQIEEFTVDGETDFDLDLSGAFATSQGGTFSYELTLEDGSDLPDWFKYDDDNYHLSGTPPNEGIKYTILIIATEDLGSECSQLSPTNQQTFTFAVTEIKSYGSNDSVLMKVSSLLMFLVLFITF</sequence>
<proteinExistence type="predicted"/>
<keyword evidence="1" id="KW-0732">Signal</keyword>
<dbReference type="SUPFAM" id="SSF49313">
    <property type="entry name" value="Cadherin-like"/>
    <property type="match status" value="1"/>
</dbReference>
<feature type="signal peptide" evidence="1">
    <location>
        <begin position="1"/>
        <end position="18"/>
    </location>
</feature>
<dbReference type="SMART" id="SM00736">
    <property type="entry name" value="CADG"/>
    <property type="match status" value="1"/>
</dbReference>
<feature type="domain" description="Dystroglycan-type cadherin-like" evidence="2">
    <location>
        <begin position="434"/>
        <end position="538"/>
    </location>
</feature>
<accession>A0ABQ8YQB6</accession>
<dbReference type="InterPro" id="IPR013783">
    <property type="entry name" value="Ig-like_fold"/>
</dbReference>
<organism evidence="3 4">
    <name type="scientific">Anaeramoeba flamelloides</name>
    <dbReference type="NCBI Taxonomy" id="1746091"/>
    <lineage>
        <taxon>Eukaryota</taxon>
        <taxon>Metamonada</taxon>
        <taxon>Anaeramoebidae</taxon>
        <taxon>Anaeramoeba</taxon>
    </lineage>
</organism>
<dbReference type="EMBL" id="JAOAOG010000131">
    <property type="protein sequence ID" value="KAJ6246780.1"/>
    <property type="molecule type" value="Genomic_DNA"/>
</dbReference>
<keyword evidence="4" id="KW-1185">Reference proteome</keyword>
<feature type="chain" id="PRO_5046103838" description="Dystroglycan-type cadherin-like domain-containing protein" evidence="1">
    <location>
        <begin position="19"/>
        <end position="560"/>
    </location>
</feature>
<dbReference type="Proteomes" id="UP001150062">
    <property type="component" value="Unassembled WGS sequence"/>
</dbReference>
<dbReference type="InterPro" id="IPR006644">
    <property type="entry name" value="Cadg"/>
</dbReference>
<evidence type="ECO:0000313" key="3">
    <source>
        <dbReference type="EMBL" id="KAJ6246780.1"/>
    </source>
</evidence>
<dbReference type="Pfam" id="PF05345">
    <property type="entry name" value="He_PIG"/>
    <property type="match status" value="1"/>
</dbReference>
<evidence type="ECO:0000259" key="2">
    <source>
        <dbReference type="SMART" id="SM00736"/>
    </source>
</evidence>
<dbReference type="InterPro" id="IPR015919">
    <property type="entry name" value="Cadherin-like_sf"/>
</dbReference>